<reference evidence="2 3" key="1">
    <citation type="submission" date="2019-09" db="EMBL/GenBank/DDBJ databases">
        <title>Genome sequence of Adhaeribacter sp. M2.</title>
        <authorList>
            <person name="Srinivasan S."/>
        </authorList>
    </citation>
    <scope>NUCLEOTIDE SEQUENCE [LARGE SCALE GENOMIC DNA]</scope>
    <source>
        <strain evidence="2 3">M2</strain>
    </source>
</reference>
<evidence type="ECO:0000313" key="2">
    <source>
        <dbReference type="EMBL" id="KAA9325395.1"/>
    </source>
</evidence>
<feature type="chain" id="PRO_5024925882" evidence="1">
    <location>
        <begin position="25"/>
        <end position="517"/>
    </location>
</feature>
<name>A0A5N1IIA4_9BACT</name>
<proteinExistence type="predicted"/>
<keyword evidence="3" id="KW-1185">Reference proteome</keyword>
<dbReference type="RefSeq" id="WP_150905489.1">
    <property type="nucleotide sequence ID" value="NZ_VTWT01000012.1"/>
</dbReference>
<keyword evidence="1" id="KW-0732">Signal</keyword>
<dbReference type="InterPro" id="IPR026444">
    <property type="entry name" value="Secre_tail"/>
</dbReference>
<organism evidence="2 3">
    <name type="scientific">Adhaeribacter soli</name>
    <dbReference type="NCBI Taxonomy" id="2607655"/>
    <lineage>
        <taxon>Bacteria</taxon>
        <taxon>Pseudomonadati</taxon>
        <taxon>Bacteroidota</taxon>
        <taxon>Cytophagia</taxon>
        <taxon>Cytophagales</taxon>
        <taxon>Hymenobacteraceae</taxon>
        <taxon>Adhaeribacter</taxon>
    </lineage>
</organism>
<feature type="signal peptide" evidence="1">
    <location>
        <begin position="1"/>
        <end position="24"/>
    </location>
</feature>
<dbReference type="NCBIfam" id="TIGR04183">
    <property type="entry name" value="Por_Secre_tail"/>
    <property type="match status" value="1"/>
</dbReference>
<sequence length="517" mass="56502">MKNLYLFVKILLVLLVSFATPGLGQTLDNARIDVCNVPPGCQEEPICTLSDDCFQFDLYAPKDQGDGTSIMKLKIINFSESTFKRATFELPGKGAATKPAVRPTSKFRNRYNHDVINPFQDSLIAFDARNAGTFSYGGFEVYYYVVRNADLNAPSGRTLAVTAQAGRSWQMQRFGSVVFDIDNCVPKPPCPTTINTPCYKQDCCFGYQLIGSQVGADPGFFRPEFFLSKICAANVLSVSFSTNGATASSPLTDERTWTANATPGLLTFTNPSSPWTNVAPDSTETFIWQIPEESVTGPGATGRMVTITITTTEGAFTQTFDLLNNDPACGIAPLPVELMSFKGQQTNEGIALKWSTASEINNDRFEVERSADGRHFETIGTVRGSGNSNSRIDYTFLDKQPAKGINYYRLNQIDYDGTNAHSKVIRVGGENGKGDLGIQLIPNPCRDRNCSVEINGADSHQPLTVEIRDLTGRLVFSRDIPSDQTAFELPRLDSGGGIYILSAKNGKVTAVQKVIIH</sequence>
<gene>
    <name evidence="2" type="ORF">F0P94_17565</name>
</gene>
<protein>
    <submittedName>
        <fullName evidence="2">T9SS type A sorting domain-containing protein</fullName>
    </submittedName>
</protein>
<evidence type="ECO:0000313" key="3">
    <source>
        <dbReference type="Proteomes" id="UP000326570"/>
    </source>
</evidence>
<dbReference type="Proteomes" id="UP000326570">
    <property type="component" value="Unassembled WGS sequence"/>
</dbReference>
<dbReference type="EMBL" id="VTWT01000012">
    <property type="protein sequence ID" value="KAA9325395.1"/>
    <property type="molecule type" value="Genomic_DNA"/>
</dbReference>
<accession>A0A5N1IIA4</accession>
<comment type="caution">
    <text evidence="2">The sequence shown here is derived from an EMBL/GenBank/DDBJ whole genome shotgun (WGS) entry which is preliminary data.</text>
</comment>
<evidence type="ECO:0000256" key="1">
    <source>
        <dbReference type="SAM" id="SignalP"/>
    </source>
</evidence>
<dbReference type="AlphaFoldDB" id="A0A5N1IIA4"/>